<reference evidence="2 3" key="2">
    <citation type="journal article" date="2003" name="DNA Res.">
        <title>Complete genome structure of Gloeobacter violaceus PCC 7421, a cyanobacterium that lacks thylakoids (supplement).</title>
        <authorList>
            <person name="Nakamura Y."/>
            <person name="Kaneko T."/>
            <person name="Sato S."/>
            <person name="Mimuro M."/>
            <person name="Miyashita H."/>
            <person name="Tsuchiya T."/>
            <person name="Sasamoto S."/>
            <person name="Watanabe A."/>
            <person name="Kawashima K."/>
            <person name="Kishida Y."/>
            <person name="Kiyokawa C."/>
            <person name="Kohara M."/>
            <person name="Matsumoto M."/>
            <person name="Matsuno A."/>
            <person name="Nakazaki N."/>
            <person name="Shimpo S."/>
            <person name="Takeuchi C."/>
            <person name="Yamada M."/>
            <person name="Tabata S."/>
        </authorList>
    </citation>
    <scope>NUCLEOTIDE SEQUENCE [LARGE SCALE GENOMIC DNA]</scope>
    <source>
        <strain evidence="3">ATCC 29082 / PCC 7421</strain>
    </source>
</reference>
<dbReference type="OrthoDB" id="582213at2"/>
<proteinExistence type="predicted"/>
<organism evidence="2 3">
    <name type="scientific">Gloeobacter violaceus (strain ATCC 29082 / PCC 7421)</name>
    <dbReference type="NCBI Taxonomy" id="251221"/>
    <lineage>
        <taxon>Bacteria</taxon>
        <taxon>Bacillati</taxon>
        <taxon>Cyanobacteriota</taxon>
        <taxon>Cyanophyceae</taxon>
        <taxon>Gloeobacterales</taxon>
        <taxon>Gloeobacteraceae</taxon>
        <taxon>Gloeobacter</taxon>
    </lineage>
</organism>
<name>Q7NNN9_GLOVI</name>
<evidence type="ECO:0000313" key="2">
    <source>
        <dbReference type="EMBL" id="BAC88313.1"/>
    </source>
</evidence>
<dbReference type="InParanoid" id="Q7NNN9"/>
<dbReference type="EMBL" id="BA000045">
    <property type="protein sequence ID" value="BAC88313.1"/>
    <property type="molecule type" value="Genomic_DNA"/>
</dbReference>
<dbReference type="PhylomeDB" id="Q7NNN9"/>
<dbReference type="Pfam" id="PF13443">
    <property type="entry name" value="HTH_26"/>
    <property type="match status" value="1"/>
</dbReference>
<accession>Q7NNN9</accession>
<gene>
    <name evidence="2" type="ordered locus">gll0372</name>
</gene>
<dbReference type="PROSITE" id="PS50943">
    <property type="entry name" value="HTH_CROC1"/>
    <property type="match status" value="1"/>
</dbReference>
<dbReference type="Proteomes" id="UP000000557">
    <property type="component" value="Chromosome"/>
</dbReference>
<dbReference type="STRING" id="251221.gene:10757844"/>
<dbReference type="AlphaFoldDB" id="Q7NNN9"/>
<evidence type="ECO:0000313" key="3">
    <source>
        <dbReference type="Proteomes" id="UP000000557"/>
    </source>
</evidence>
<dbReference type="EnsemblBacteria" id="BAC88313">
    <property type="protein sequence ID" value="BAC88313"/>
    <property type="gene ID" value="BAC88313"/>
</dbReference>
<sequence length="213" mass="23613">MVFGFAMDGSARTQPVLTELLAEAGFASLSAFCRTAKIGRRTARHLQEGNLAAIRLETLRRIAVAFGVDVADLIERFEPAVPLAAPATTDWQLEYERLRAQFNELETHLREAWDLAFFRRVELLLLQLPTLRKAADQNPDLSAQTVLDLMLPFEEFVHDVGFETLGTPGEQVPFDPTLHQGAGLSPGEPAKIKTVGYRYRGQLLARARVNAVG</sequence>
<feature type="domain" description="HTH cro/C1-type" evidence="1">
    <location>
        <begin position="54"/>
        <end position="73"/>
    </location>
</feature>
<dbReference type="KEGG" id="gvi:gll0372"/>
<dbReference type="InterPro" id="IPR001387">
    <property type="entry name" value="Cro/C1-type_HTH"/>
</dbReference>
<evidence type="ECO:0000259" key="1">
    <source>
        <dbReference type="PROSITE" id="PS50943"/>
    </source>
</evidence>
<reference evidence="2 3" key="1">
    <citation type="journal article" date="2003" name="DNA Res.">
        <title>Complete genome structure of Gloeobacter violaceus PCC 7421, a cyanobacterium that lacks thylakoids.</title>
        <authorList>
            <person name="Nakamura Y."/>
            <person name="Kaneko T."/>
            <person name="Sato S."/>
            <person name="Mimuro M."/>
            <person name="Miyashita H."/>
            <person name="Tsuchiya T."/>
            <person name="Sasamoto S."/>
            <person name="Watanabe A."/>
            <person name="Kawashima K."/>
            <person name="Kishida Y."/>
            <person name="Kiyokawa C."/>
            <person name="Kohara M."/>
            <person name="Matsumoto M."/>
            <person name="Matsuno A."/>
            <person name="Nakazaki N."/>
            <person name="Shimpo S."/>
            <person name="Takeuchi C."/>
            <person name="Yamada M."/>
            <person name="Tabata S."/>
        </authorList>
    </citation>
    <scope>NUCLEOTIDE SEQUENCE [LARGE SCALE GENOMIC DNA]</scope>
    <source>
        <strain evidence="3">ATCC 29082 / PCC 7421</strain>
    </source>
</reference>
<dbReference type="eggNOG" id="COG3655">
    <property type="taxonomic scope" value="Bacteria"/>
</dbReference>
<keyword evidence="3" id="KW-1185">Reference proteome</keyword>
<protein>
    <submittedName>
        <fullName evidence="2">Gll0372 protein</fullName>
    </submittedName>
</protein>
<dbReference type="HOGENOM" id="CLU_078800_0_0_3"/>